<comment type="caution">
    <text evidence="1">The sequence shown here is derived from an EMBL/GenBank/DDBJ whole genome shotgun (WGS) entry which is preliminary data.</text>
</comment>
<proteinExistence type="predicted"/>
<reference evidence="1 2" key="1">
    <citation type="journal article" date="2015" name="Stand. Genomic Sci.">
        <title>Genomic Encyclopedia of Bacterial and Archaeal Type Strains, Phase III: the genomes of soil and plant-associated and newly described type strains.</title>
        <authorList>
            <person name="Whitman W.B."/>
            <person name="Woyke T."/>
            <person name="Klenk H.P."/>
            <person name="Zhou Y."/>
            <person name="Lilburn T.G."/>
            <person name="Beck B.J."/>
            <person name="De Vos P."/>
            <person name="Vandamme P."/>
            <person name="Eisen J.A."/>
            <person name="Garrity G."/>
            <person name="Hugenholtz P."/>
            <person name="Kyrpides N.C."/>
        </authorList>
    </citation>
    <scope>NUCLEOTIDE SEQUENCE [LARGE SCALE GENOMIC DNA]</scope>
    <source>
        <strain evidence="1 2">A3</strain>
    </source>
</reference>
<gene>
    <name evidence="1" type="ORF">EV148_101326</name>
</gene>
<organism evidence="1 2">
    <name type="scientific">Dokdonella fugitiva</name>
    <dbReference type="NCBI Taxonomy" id="328517"/>
    <lineage>
        <taxon>Bacteria</taxon>
        <taxon>Pseudomonadati</taxon>
        <taxon>Pseudomonadota</taxon>
        <taxon>Gammaproteobacteria</taxon>
        <taxon>Lysobacterales</taxon>
        <taxon>Rhodanobacteraceae</taxon>
        <taxon>Dokdonella</taxon>
    </lineage>
</organism>
<protein>
    <submittedName>
        <fullName evidence="1">Uncharacterized protein</fullName>
    </submittedName>
</protein>
<name>A0A4R2IGH0_9GAMM</name>
<sequence>MRDGQADRTSKWQPQPASPEELQAIAAITATGRAIHRQDQFVWHASDAFTTALDGRSVPRVSYAVTGRDGLVRVSFLGEDHGHWRVLGDVDMSHSAPVAVLDPAREPDAEELRQVRARATALEAAPNVCGGTRNTVVLPAEGGTMDVYVLSATDDPHIVPLGGHARVRVSADGGTMLAFEPYSKACLDFDTGRKMPDGGELKALMATIVLSDLPAPTHVYTSLTYPWPIMLASETHLWKVADGRITIVDPAQNGGADRPDM</sequence>
<evidence type="ECO:0000313" key="2">
    <source>
        <dbReference type="Proteomes" id="UP000294862"/>
    </source>
</evidence>
<dbReference type="RefSeq" id="WP_131992491.1">
    <property type="nucleotide sequence ID" value="NZ_SLWQ01000001.1"/>
</dbReference>
<accession>A0A4R2IGH0</accession>
<evidence type="ECO:0000313" key="1">
    <source>
        <dbReference type="EMBL" id="TCO42919.1"/>
    </source>
</evidence>
<keyword evidence="2" id="KW-1185">Reference proteome</keyword>
<dbReference type="Proteomes" id="UP000294862">
    <property type="component" value="Unassembled WGS sequence"/>
</dbReference>
<dbReference type="OrthoDB" id="7204730at2"/>
<dbReference type="AlphaFoldDB" id="A0A4R2IGH0"/>
<dbReference type="EMBL" id="SLWQ01000001">
    <property type="protein sequence ID" value="TCO42919.1"/>
    <property type="molecule type" value="Genomic_DNA"/>
</dbReference>